<dbReference type="PANTHER" id="PTHR10366:SF844">
    <property type="entry name" value="NADPH-DEPENDENT METHYLGLYOXAL REDUCTASE GRE2"/>
    <property type="match status" value="1"/>
</dbReference>
<evidence type="ECO:0000313" key="5">
    <source>
        <dbReference type="Proteomes" id="UP000262825"/>
    </source>
</evidence>
<dbReference type="InterPro" id="IPR036291">
    <property type="entry name" value="NAD(P)-bd_dom_sf"/>
</dbReference>
<evidence type="ECO:0000313" key="4">
    <source>
        <dbReference type="EMBL" id="SSD60142.1"/>
    </source>
</evidence>
<keyword evidence="1" id="KW-0560">Oxidoreductase</keyword>
<proteinExistence type="inferred from homology"/>
<organism evidence="4 5">
    <name type="scientific">Saccharomycodes ludwigii</name>
    <dbReference type="NCBI Taxonomy" id="36035"/>
    <lineage>
        <taxon>Eukaryota</taxon>
        <taxon>Fungi</taxon>
        <taxon>Dikarya</taxon>
        <taxon>Ascomycota</taxon>
        <taxon>Saccharomycotina</taxon>
        <taxon>Saccharomycetes</taxon>
        <taxon>Saccharomycodales</taxon>
        <taxon>Saccharomycodaceae</taxon>
        <taxon>Saccharomycodes</taxon>
    </lineage>
</organism>
<dbReference type="PANTHER" id="PTHR10366">
    <property type="entry name" value="NAD DEPENDENT EPIMERASE/DEHYDRATASE"/>
    <property type="match status" value="1"/>
</dbReference>
<evidence type="ECO:0000259" key="3">
    <source>
        <dbReference type="Pfam" id="PF01370"/>
    </source>
</evidence>
<dbReference type="InterPro" id="IPR050425">
    <property type="entry name" value="NAD(P)_dehydrat-like"/>
</dbReference>
<feature type="domain" description="NAD-dependent epimerase/dehydratase" evidence="3">
    <location>
        <begin position="6"/>
        <end position="265"/>
    </location>
</feature>
<dbReference type="Pfam" id="PF01370">
    <property type="entry name" value="Epimerase"/>
    <property type="match status" value="1"/>
</dbReference>
<evidence type="ECO:0000256" key="1">
    <source>
        <dbReference type="ARBA" id="ARBA00023002"/>
    </source>
</evidence>
<dbReference type="Gene3D" id="3.40.50.720">
    <property type="entry name" value="NAD(P)-binding Rossmann-like Domain"/>
    <property type="match status" value="1"/>
</dbReference>
<dbReference type="InterPro" id="IPR001509">
    <property type="entry name" value="Epimerase_deHydtase"/>
</dbReference>
<dbReference type="Proteomes" id="UP000262825">
    <property type="component" value="Unassembled WGS sequence"/>
</dbReference>
<evidence type="ECO:0000256" key="2">
    <source>
        <dbReference type="ARBA" id="ARBA00023445"/>
    </source>
</evidence>
<dbReference type="CDD" id="cd05227">
    <property type="entry name" value="AR_SDR_e"/>
    <property type="match status" value="1"/>
</dbReference>
<comment type="similarity">
    <text evidence="2">Belongs to the NAD(P)-dependent epimerase/dehydratase family. Dihydroflavonol-4-reductase subfamily.</text>
</comment>
<protein>
    <submittedName>
        <fullName evidence="4">Related to NADPH-dependent methylglyoxal reductase GRE2</fullName>
    </submittedName>
</protein>
<name>A0A376B675_9ASCO</name>
<dbReference type="AlphaFoldDB" id="A0A376B675"/>
<keyword evidence="5" id="KW-1185">Reference proteome</keyword>
<gene>
    <name evidence="4" type="ORF">SCODWIG_01903</name>
</gene>
<dbReference type="EMBL" id="UFAJ01000280">
    <property type="protein sequence ID" value="SSD60142.1"/>
    <property type="molecule type" value="Genomic_DNA"/>
</dbReference>
<accession>A0A376B675</accession>
<dbReference type="FunFam" id="3.40.50.720:FF:000191">
    <property type="entry name" value="Methylglyoxal reductase (NADPH-dependent)"/>
    <property type="match status" value="1"/>
</dbReference>
<dbReference type="SUPFAM" id="SSF51735">
    <property type="entry name" value="NAD(P)-binding Rossmann-fold domains"/>
    <property type="match status" value="1"/>
</dbReference>
<sequence length="347" mass="38848">MSKGTVLLTGASGFIAQHIVLRLLNENYKVIGTVRSESTREKIDNLFKNENLVLEIVPDISNLNAFDEVLAKYSNKIDYVLHTASPFTFNVNDYEKDLLIPALNGTKSILNAIKEHSVESVKRVIITSSYAAITTVGKDGDANVTFNEHTWNPATWESCQSDPVSAYCGSKTFAEKVAWDFVKKNAGSINFTLTTVNPVIVFGPQLFDASVGKNLNTSCELINDIVNYKEGVTQFDPDYFFSFVDVRDVSKAHVLALEKKEAIGKRLFLIAERFSNIELCNIIAKKFPQLKNKMPRNVDFENNDGKALYSKAAYLDNSETKKILGFEFISLEKSIDDTVEQLLRVNK</sequence>
<dbReference type="VEuPathDB" id="FungiDB:SCODWIG_01903"/>
<reference evidence="5" key="1">
    <citation type="submission" date="2018-06" db="EMBL/GenBank/DDBJ databases">
        <authorList>
            <person name="Guldener U."/>
        </authorList>
    </citation>
    <scope>NUCLEOTIDE SEQUENCE [LARGE SCALE GENOMIC DNA]</scope>
    <source>
        <strain evidence="5">UTAD17</strain>
    </source>
</reference>
<dbReference type="GO" id="GO:0016616">
    <property type="term" value="F:oxidoreductase activity, acting on the CH-OH group of donors, NAD or NADP as acceptor"/>
    <property type="evidence" value="ECO:0007669"/>
    <property type="project" value="TreeGrafter"/>
</dbReference>